<dbReference type="AlphaFoldDB" id="A0AAI8A8P2"/>
<dbReference type="EMBL" id="CP003342">
    <property type="protein sequence ID" value="AFC71839.1"/>
    <property type="molecule type" value="Genomic_DNA"/>
</dbReference>
<sequence length="107" mass="12191">MCWGEYYNNVEQTDLYLKAVASLRQAALYTSKPKDTDFLLGKAFYKAGKLSEAGTVLNKYIISCPENEEEFQEILSQITLELNKTTNSPMLSRDSSQLTLIIKIRMI</sequence>
<evidence type="ECO:0008006" key="3">
    <source>
        <dbReference type="Google" id="ProtNLM"/>
    </source>
</evidence>
<name>A0AAI8A8P2_RICR3</name>
<evidence type="ECO:0000313" key="2">
    <source>
        <dbReference type="Proteomes" id="UP000008006"/>
    </source>
</evidence>
<proteinExistence type="predicted"/>
<protein>
    <recommendedName>
        <fullName evidence="3">Tetratricopeptide repeat family protein</fullName>
    </recommendedName>
</protein>
<dbReference type="SUPFAM" id="SSF48452">
    <property type="entry name" value="TPR-like"/>
    <property type="match status" value="1"/>
</dbReference>
<dbReference type="Proteomes" id="UP000008006">
    <property type="component" value="Chromosome"/>
</dbReference>
<accession>A0AAI8A8P2</accession>
<dbReference type="Gene3D" id="1.25.40.10">
    <property type="entry name" value="Tetratricopeptide repeat domain"/>
    <property type="match status" value="1"/>
</dbReference>
<dbReference type="InterPro" id="IPR011990">
    <property type="entry name" value="TPR-like_helical_dom_sf"/>
</dbReference>
<evidence type="ECO:0000313" key="1">
    <source>
        <dbReference type="EMBL" id="AFC71839.1"/>
    </source>
</evidence>
<dbReference type="KEGG" id="rre:MCC_00830"/>
<reference evidence="2" key="1">
    <citation type="submission" date="2012-02" db="EMBL/GenBank/DDBJ databases">
        <title>Complete genome sequence of Rickettsia rhipicephali strain 3-7-female6-CWPP.</title>
        <authorList>
            <person name="Johnson S.L."/>
            <person name="Munk A.C."/>
            <person name="Han S."/>
            <person name="Bruce D.C."/>
            <person name="Dasch G.A."/>
        </authorList>
    </citation>
    <scope>NUCLEOTIDE SEQUENCE [LARGE SCALE GENOMIC DNA]</scope>
    <source>
        <strain evidence="2">3-7-female6-CWPP</strain>
    </source>
</reference>
<organism evidence="1 2">
    <name type="scientific">Rickettsia rhipicephali (strain 3-7-female6-CWPP)</name>
    <dbReference type="NCBI Taxonomy" id="1105113"/>
    <lineage>
        <taxon>Bacteria</taxon>
        <taxon>Pseudomonadati</taxon>
        <taxon>Pseudomonadota</taxon>
        <taxon>Alphaproteobacteria</taxon>
        <taxon>Rickettsiales</taxon>
        <taxon>Rickettsiaceae</taxon>
        <taxon>Rickettsieae</taxon>
        <taxon>Rickettsia</taxon>
        <taxon>spotted fever group</taxon>
    </lineage>
</organism>
<gene>
    <name evidence="1" type="ordered locus">MCC_00830</name>
</gene>
<keyword evidence="2" id="KW-1185">Reference proteome</keyword>